<dbReference type="RefSeq" id="WP_009857343.1">
    <property type="nucleotide sequence ID" value="NZ_JAAOCD010000006.1"/>
</dbReference>
<comment type="caution">
    <text evidence="1">The sequence shown here is derived from an EMBL/GenBank/DDBJ whole genome shotgun (WGS) entry which is preliminary data.</text>
</comment>
<keyword evidence="2" id="KW-1185">Reference proteome</keyword>
<protein>
    <submittedName>
        <fullName evidence="1">HPr-rel-A system PqqD family peptide chaperone</fullName>
    </submittedName>
</protein>
<dbReference type="EMBL" id="JAAOCD010000006">
    <property type="protein sequence ID" value="NHK99454.1"/>
    <property type="molecule type" value="Genomic_DNA"/>
</dbReference>
<gene>
    <name evidence="1" type="ORF">G7087_13795</name>
</gene>
<dbReference type="InterPro" id="IPR027599">
    <property type="entry name" value="PqqD-rel_X"/>
</dbReference>
<accession>A0ABX0I042</accession>
<evidence type="ECO:0000313" key="2">
    <source>
        <dbReference type="Proteomes" id="UP000802098"/>
    </source>
</evidence>
<evidence type="ECO:0000313" key="1">
    <source>
        <dbReference type="EMBL" id="NHK99454.1"/>
    </source>
</evidence>
<dbReference type="Proteomes" id="UP000802098">
    <property type="component" value="Unassembled WGS sequence"/>
</dbReference>
<reference evidence="1 2" key="1">
    <citation type="submission" date="2020-03" db="EMBL/GenBank/DDBJ databases">
        <title>Rubrivivax benzoatilyticus JA2 (sequenced after 10 years sub-culturing).</title>
        <authorList>
            <person name="Gupta D."/>
            <person name="Chintalapati S."/>
            <person name="Chintalapati V.R."/>
        </authorList>
    </citation>
    <scope>NUCLEOTIDE SEQUENCE [LARGE SCALE GENOMIC DNA]</scope>
    <source>
        <strain evidence="1 2">JA2-Mal</strain>
    </source>
</reference>
<sequence>MTAATWSLTHEAAIHVRSWDDSACAIAFDERSGDTFTLGALALELMAMLHEHGAQSEPALAAALAAELGTELPADMAGAIGTELEQLRTWGLVARLDS</sequence>
<dbReference type="NCBIfam" id="TIGR04353">
    <property type="entry name" value="PqqD_rel_X"/>
    <property type="match status" value="1"/>
</dbReference>
<name>A0ABX0I042_9BURK</name>
<proteinExistence type="predicted"/>
<organism evidence="1 2">
    <name type="scientific">Rubrivivax benzoatilyticus</name>
    <dbReference type="NCBI Taxonomy" id="316997"/>
    <lineage>
        <taxon>Bacteria</taxon>
        <taxon>Pseudomonadati</taxon>
        <taxon>Pseudomonadota</taxon>
        <taxon>Betaproteobacteria</taxon>
        <taxon>Burkholderiales</taxon>
        <taxon>Sphaerotilaceae</taxon>
        <taxon>Rubrivivax</taxon>
    </lineage>
</organism>